<feature type="region of interest" description="Disordered" evidence="2">
    <location>
        <begin position="2386"/>
        <end position="2410"/>
    </location>
</feature>
<dbReference type="EMBL" id="CCAG010001798">
    <property type="status" value="NOT_ANNOTATED_CDS"/>
    <property type="molecule type" value="Genomic_DNA"/>
</dbReference>
<accession>A0A1B0GBJ7</accession>
<feature type="compositionally biased region" description="Polar residues" evidence="2">
    <location>
        <begin position="2185"/>
        <end position="2194"/>
    </location>
</feature>
<feature type="coiled-coil region" evidence="1">
    <location>
        <begin position="493"/>
        <end position="773"/>
    </location>
</feature>
<evidence type="ECO:0000256" key="2">
    <source>
        <dbReference type="SAM" id="MobiDB-lite"/>
    </source>
</evidence>
<feature type="coiled-coil region" evidence="1">
    <location>
        <begin position="1657"/>
        <end position="2067"/>
    </location>
</feature>
<evidence type="ECO:0000313" key="5">
    <source>
        <dbReference type="Proteomes" id="UP000092444"/>
    </source>
</evidence>
<feature type="region of interest" description="Disordered" evidence="2">
    <location>
        <begin position="2509"/>
        <end position="2529"/>
    </location>
</feature>
<keyword evidence="1" id="KW-0175">Coiled coil</keyword>
<evidence type="ECO:0000256" key="3">
    <source>
        <dbReference type="SAM" id="Phobius"/>
    </source>
</evidence>
<feature type="compositionally biased region" description="Low complexity" evidence="2">
    <location>
        <begin position="147"/>
        <end position="156"/>
    </location>
</feature>
<dbReference type="VEuPathDB" id="VectorBase:GMOY010679"/>
<feature type="coiled-coil region" evidence="1">
    <location>
        <begin position="1282"/>
        <end position="1614"/>
    </location>
</feature>
<dbReference type="EnsemblMetazoa" id="GMOY010679-RA">
    <property type="protein sequence ID" value="GMOY010679-PA"/>
    <property type="gene ID" value="GMOY010679"/>
</dbReference>
<dbReference type="STRING" id="37546.A0A1B0GBJ7"/>
<feature type="coiled-coil region" evidence="1">
    <location>
        <begin position="414"/>
        <end position="448"/>
    </location>
</feature>
<keyword evidence="3" id="KW-1133">Transmembrane helix</keyword>
<feature type="coiled-coil region" evidence="1">
    <location>
        <begin position="874"/>
        <end position="976"/>
    </location>
</feature>
<dbReference type="Gene3D" id="1.10.287.1490">
    <property type="match status" value="1"/>
</dbReference>
<feature type="compositionally biased region" description="Gly residues" evidence="2">
    <location>
        <begin position="2393"/>
        <end position="2403"/>
    </location>
</feature>
<keyword evidence="5" id="KW-1185">Reference proteome</keyword>
<evidence type="ECO:0000256" key="1">
    <source>
        <dbReference type="SAM" id="Coils"/>
    </source>
</evidence>
<feature type="region of interest" description="Disordered" evidence="2">
    <location>
        <begin position="147"/>
        <end position="191"/>
    </location>
</feature>
<feature type="compositionally biased region" description="Polar residues" evidence="2">
    <location>
        <begin position="179"/>
        <end position="188"/>
    </location>
</feature>
<feature type="coiled-coil region" evidence="1">
    <location>
        <begin position="222"/>
        <end position="249"/>
    </location>
</feature>
<feature type="compositionally biased region" description="Low complexity" evidence="2">
    <location>
        <begin position="2511"/>
        <end position="2527"/>
    </location>
</feature>
<feature type="compositionally biased region" description="Basic and acidic residues" evidence="2">
    <location>
        <begin position="2168"/>
        <end position="2183"/>
    </location>
</feature>
<feature type="transmembrane region" description="Helical" evidence="3">
    <location>
        <begin position="2858"/>
        <end position="2876"/>
    </location>
</feature>
<sequence length="2891" mass="335632">MDMRSWKNILLQWISECGFAERNFFNLEQSDIEKFYMNFSKKHHKIASGNYPELWDFLQQFYPEFEVNRDDDNGLSSADYIYVYTLMLHFSCVKHPQTFFHDICQKLPNSSQQSMALFFRELLEVEKLNKENLRHAVAEVIASHASPRSSDSISRSNGGLTPGNSIKTDSPLKTPKRNIGTQRNSPLTPKTHLLEERTRELFALRAQLDTERYEKGLLEIQIKQNEDKILKLNQDHKRLIQQIQELKIDVLMKTSENNSSVDREGDDHNQAQKRLVKEISQKDNEIMKLSETLRATEEDKILAEEKVIKRNFTQQHQLYLPLRPLQLTYNERQIEMCGKRIELLEFKINDLTEEIEKRDNTIKYLTDAKVELEQFIAETRVAGSNASIEVDSSFSRTSEVSSESTPNEPENLAVSVIDKQLREKEHENAQLREELHMLNDNNKLLAEHIQELIKLEMSEFKITLDDLSESDSETDIPANCDPIAQFNMFASCMEKINMHHQLEKNKIKSLEHEIIVSQKENLELARKLDSVLDDTNLLKNDLNAFEHNNKELEETKERLQNSLRNCEAELKNLKEQLANSEKIKESSTEEINALKTKLHQIEKINAELTGSNTQLKEQSEGLQNKLQDFQEKWMTQTKCLEEQIKVLNDQLQKQSKELKVFQDAELALKSNYEQILIRNERLKENCREASEHLNIMRNELTSKEREMSSLGVQISNLTMKNADLEKRIDILMQEYKQEKQQLEKDQDQGLERIKELDNEIFKLNEELAHMRTILENSEFQGSHLKQTLDQVQRKIIGLLKLCSGNSMPNSSVDTFEELEYHIKSLIEQNSIAAARLETLEVTQQESNTRLSDLLKQVQEKERMLNQRGSTYEELLVLRAQNIEYEDKIEKLKDKQSQFIEQIKSDLNKKESELRRQMKEAKLEHEQRLKEVNKELKLEKEHKNNKERELLLVIAEHNEVKSRLNDAEKEVRTLQEFNGRIMINYERLHGFEKRVVEFCEENERLKLEIHTFKHEVSKNAQYLIDSDKAICKLMEDVKNCDYLKKQIKDLQSCLNQGIKKKEMVDKVLTEHKHILEEKEIQIRKLQERLNEQSQVLNAYNDKLTKMTTEKERLLRESAAFVSQIQREQEEKSILLSSLENSADQMRANIQEEENRCESLEGLNNELQSQLESLRQQNEKLRNELSEREAEFRAQVEDQEQVREDFQEKLSTLMRKLAESCDELENYDIALMDMVVVIGNNVNLTAQKDEIKNIFNACDDSSDCSINQLRHWLNRLLHVQSLQENKIEQLLQQEDQNLNSKEELIKENQELKSKLERNQKEIHEMRKKIENKDSIMQKRITNEVKRLEEEIVNLEKINERITSENGTLQSHINQQEQEFQSVRLKLEETTVDKQQQTLQLRKVKEEMEKLQVNLHECQIVSEQATISCDMLEKQNQDKLNKVKNLEQELEECKEKTQRTQSKLYVVQQQHNNMQMEHKKLLEKFKQQQTVLDTLEAELADKSKELLNLETKITEMENQHKELEKQIAFTIKKLDETVNDKLNAELKCEQLRSEGQQYERDIEFLKSQQQNITDENIRLCSDLATIKADKVILRDEIKDLKADLLRANENVSQLIQQIGSIRMEKEGVCEENQLLRKQLEEVGKHHTTSETKLKSFIERCQSLERHLLTSENELKNAKTNFEKSETNVEKLTNENKKLRESYQATTKRVEKMALKLGDAQARSIKLERDNEKLCKTLEANSATVEALQKEKDLLQSEARALKERLSRAERGHEQLLAKVQNLEHINRTLQDAKQKLDASEIDDKSKIIKLEKMRESNEEKVRKLTASLNSSEHSNVKLNLEIGGLNSQLQKLNSELSAEYNAQIEQIQRHLSGAQEQAQKYAELNQNLTIQIDELQDQNAKINDQLSKVSLSMSISKERCDKLCTEMEQLRADLLVLREAKAKAEREQEIIKQSLKEMHARNEQLMRERNSLAESLESRIDLLEDQIKQKTKEVENLQNELKQLREKAETQSSELTEGKNVTANNAVELEELRARLSSINEALEKEQQLNEQLRSDNQLLHGKYQQAKKQAAEAIAHSEERIKANRLECEKILEKMKAKMKTLYIEDVAKMKKRHESELATLKKDIETYKAQNAKYEEHTRKLSTQIVRLNENILECQKENTILSTKLKHIRDQQPSEERDFEKTKRPNTIQVSTVSSNTTTAGACASSLGSNLAMEDEEGEIFNNTYLTDLKMGRMSDYISRDVCAEELKHRNSMLPPHLRSTYAAQFDHELTEDDFKDCGSHSFDDSTSALLNTAGTRKKCSGVTHYKRPGPPTPSKNGGRLSFGGSIGSNAEPSREILKESNEDNNAGSNVATKTPARFNIFSSRFSLGNSTRDENNARDLRKALQKKNVRGGYQGSGKGDGGVWTSTPRKSKIHFDQRRLLDQLISSSPSPSPLAIDPPKIILKEPKKMSFDLISGATPLKTFGKITSNPRESRFKQNSKYIRAKLNYSKYRNSSAFKSRLSKHLQKLCTPTSSESTSSAPASATPYEQTKPTNYLEAWNVRMDEKLHFENRLKQCSKREKGIRPSIYLTGNIFAKYRPKRRGEKQQELQRHKARNQRFDDFNRFRRLSSTSINQTGEHHATIKNLTYNLKESNNNKQRSKKDFKKDVTKMSLPQQTYAHYDGEYLCATEDEEKDENEIGRVLCPNALITSRDLENFDQFVAIQNGGQCKHLLLQEKSGSRGSRQFEELLTQTVSTAPFKVNNLQFKNHDTFTAVDSDSNSDVSPSIFDHETSCASISTTAPHLASTLPETFTRTIYGSHIIYNHRLPRINTTFARKSSIYVKNKKNSSKSNDIILITDQTITLTDLFQMWNQMDNLTKFILCFAALASLFALAINTPPRRRLSSLFKRK</sequence>
<evidence type="ECO:0000313" key="4">
    <source>
        <dbReference type="EnsemblMetazoa" id="GMOY010679-PA"/>
    </source>
</evidence>
<feature type="region of interest" description="Disordered" evidence="2">
    <location>
        <begin position="2301"/>
        <end position="2332"/>
    </location>
</feature>
<feature type="coiled-coil region" evidence="1">
    <location>
        <begin position="279"/>
        <end position="306"/>
    </location>
</feature>
<proteinExistence type="predicted"/>
<dbReference type="PANTHER" id="PTHR22538:SF1">
    <property type="entry name" value="VWFD DOMAIN-CONTAINING PROTEIN"/>
    <property type="match status" value="1"/>
</dbReference>
<dbReference type="Proteomes" id="UP000092444">
    <property type="component" value="Unassembled WGS sequence"/>
</dbReference>
<reference evidence="4" key="1">
    <citation type="submission" date="2020-05" db="UniProtKB">
        <authorList>
            <consortium name="EnsemblMetazoa"/>
        </authorList>
    </citation>
    <scope>IDENTIFICATION</scope>
    <source>
        <strain evidence="4">Yale</strain>
    </source>
</reference>
<dbReference type="PhylomeDB" id="A0A1B0GBJ7"/>
<feature type="coiled-coil region" evidence="1">
    <location>
        <begin position="1067"/>
        <end position="1221"/>
    </location>
</feature>
<feature type="coiled-coil region" evidence="1">
    <location>
        <begin position="2102"/>
        <end position="2150"/>
    </location>
</feature>
<protein>
    <submittedName>
        <fullName evidence="4">Uncharacterized protein</fullName>
    </submittedName>
</protein>
<keyword evidence="3" id="KW-0472">Membrane</keyword>
<feature type="compositionally biased region" description="Polar residues" evidence="2">
    <location>
        <begin position="157"/>
        <end position="168"/>
    </location>
</feature>
<feature type="region of interest" description="Disordered" evidence="2">
    <location>
        <begin position="2168"/>
        <end position="2194"/>
    </location>
</feature>
<name>A0A1B0GBJ7_GLOMM</name>
<dbReference type="PANTHER" id="PTHR22538">
    <property type="entry name" value="CILIA- AND FLAGELLA-ASSOCIATED PROTEIN 74"/>
    <property type="match status" value="1"/>
</dbReference>
<organism evidence="4 5">
    <name type="scientific">Glossina morsitans morsitans</name>
    <name type="common">Savannah tsetse fly</name>
    <dbReference type="NCBI Taxonomy" id="37546"/>
    <lineage>
        <taxon>Eukaryota</taxon>
        <taxon>Metazoa</taxon>
        <taxon>Ecdysozoa</taxon>
        <taxon>Arthropoda</taxon>
        <taxon>Hexapoda</taxon>
        <taxon>Insecta</taxon>
        <taxon>Pterygota</taxon>
        <taxon>Neoptera</taxon>
        <taxon>Endopterygota</taxon>
        <taxon>Diptera</taxon>
        <taxon>Brachycera</taxon>
        <taxon>Muscomorpha</taxon>
        <taxon>Hippoboscoidea</taxon>
        <taxon>Glossinidae</taxon>
        <taxon>Glossina</taxon>
    </lineage>
</organism>
<keyword evidence="3" id="KW-0812">Transmembrane</keyword>